<dbReference type="Pfam" id="PF14279">
    <property type="entry name" value="HNH_5"/>
    <property type="match status" value="1"/>
</dbReference>
<dbReference type="InterPro" id="IPR029471">
    <property type="entry name" value="HNH_5"/>
</dbReference>
<feature type="domain" description="HNH nuclease" evidence="1">
    <location>
        <begin position="1"/>
        <end position="50"/>
    </location>
</feature>
<dbReference type="CDD" id="cd00085">
    <property type="entry name" value="HNHc"/>
    <property type="match status" value="1"/>
</dbReference>
<accession>A0A5E6YBB2</accession>
<sequence length="67" mass="7078">MPYAITINRPKLRSGSSVLMRLRADHIIPESKGGEASMDNLQTLCMSCNSGKGAQAIDFRALAGGVA</sequence>
<protein>
    <recommendedName>
        <fullName evidence="1">HNH nuclease domain-containing protein</fullName>
    </recommendedName>
</protein>
<dbReference type="Gene3D" id="1.10.30.50">
    <property type="match status" value="1"/>
</dbReference>
<organism evidence="2 3">
    <name type="scientific">Pseudomonas fluorescens</name>
    <dbReference type="NCBI Taxonomy" id="294"/>
    <lineage>
        <taxon>Bacteria</taxon>
        <taxon>Pseudomonadati</taxon>
        <taxon>Pseudomonadota</taxon>
        <taxon>Gammaproteobacteria</taxon>
        <taxon>Pseudomonadales</taxon>
        <taxon>Pseudomonadaceae</taxon>
        <taxon>Pseudomonas</taxon>
    </lineage>
</organism>
<dbReference type="AlphaFoldDB" id="A0A5E6YBB2"/>
<dbReference type="InterPro" id="IPR003615">
    <property type="entry name" value="HNH_nuc"/>
</dbReference>
<evidence type="ECO:0000259" key="1">
    <source>
        <dbReference type="SMART" id="SM00507"/>
    </source>
</evidence>
<evidence type="ECO:0000313" key="2">
    <source>
        <dbReference type="EMBL" id="VVN49929.1"/>
    </source>
</evidence>
<gene>
    <name evidence="2" type="ORF">PS685_00131</name>
</gene>
<evidence type="ECO:0000313" key="3">
    <source>
        <dbReference type="Proteomes" id="UP000326437"/>
    </source>
</evidence>
<reference evidence="2 3" key="1">
    <citation type="submission" date="2019-09" db="EMBL/GenBank/DDBJ databases">
        <authorList>
            <person name="Chandra G."/>
            <person name="Truman W A."/>
        </authorList>
    </citation>
    <scope>NUCLEOTIDE SEQUENCE [LARGE SCALE GENOMIC DNA]</scope>
    <source>
        <strain evidence="2">PS685</strain>
    </source>
</reference>
<dbReference type="OrthoDB" id="9802901at2"/>
<name>A0A5E6YBB2_PSEFL</name>
<dbReference type="SMART" id="SM00507">
    <property type="entry name" value="HNHc"/>
    <property type="match status" value="1"/>
</dbReference>
<proteinExistence type="predicted"/>
<dbReference type="EMBL" id="CABVHO010000001">
    <property type="protein sequence ID" value="VVN49929.1"/>
    <property type="molecule type" value="Genomic_DNA"/>
</dbReference>
<dbReference type="Proteomes" id="UP000326437">
    <property type="component" value="Unassembled WGS sequence"/>
</dbReference>